<evidence type="ECO:0000256" key="1">
    <source>
        <dbReference type="SAM" id="Phobius"/>
    </source>
</evidence>
<keyword evidence="1" id="KW-0472">Membrane</keyword>
<organism evidence="2 3">
    <name type="scientific">Natranaerovirga pectinivora</name>
    <dbReference type="NCBI Taxonomy" id="682400"/>
    <lineage>
        <taxon>Bacteria</taxon>
        <taxon>Bacillati</taxon>
        <taxon>Bacillota</taxon>
        <taxon>Clostridia</taxon>
        <taxon>Lachnospirales</taxon>
        <taxon>Natranaerovirgaceae</taxon>
        <taxon>Natranaerovirga</taxon>
    </lineage>
</organism>
<evidence type="ECO:0000313" key="3">
    <source>
        <dbReference type="Proteomes" id="UP000294902"/>
    </source>
</evidence>
<dbReference type="RefSeq" id="WP_132250478.1">
    <property type="nucleotide sequence ID" value="NZ_SMAL01000002.1"/>
</dbReference>
<name>A0A4R3MMP5_9FIRM</name>
<protein>
    <submittedName>
        <fullName evidence="2">Uncharacterized protein</fullName>
    </submittedName>
</protein>
<keyword evidence="3" id="KW-1185">Reference proteome</keyword>
<reference evidence="2 3" key="1">
    <citation type="submission" date="2019-03" db="EMBL/GenBank/DDBJ databases">
        <title>Genomic Encyclopedia of Type Strains, Phase IV (KMG-IV): sequencing the most valuable type-strain genomes for metagenomic binning, comparative biology and taxonomic classification.</title>
        <authorList>
            <person name="Goeker M."/>
        </authorList>
    </citation>
    <scope>NUCLEOTIDE SEQUENCE [LARGE SCALE GENOMIC DNA]</scope>
    <source>
        <strain evidence="2 3">DSM 24629</strain>
    </source>
</reference>
<gene>
    <name evidence="2" type="ORF">EDC18_102252</name>
</gene>
<accession>A0A4R3MMP5</accession>
<feature type="transmembrane region" description="Helical" evidence="1">
    <location>
        <begin position="32"/>
        <end position="51"/>
    </location>
</feature>
<dbReference type="AlphaFoldDB" id="A0A4R3MMP5"/>
<dbReference type="Proteomes" id="UP000294902">
    <property type="component" value="Unassembled WGS sequence"/>
</dbReference>
<evidence type="ECO:0000313" key="2">
    <source>
        <dbReference type="EMBL" id="TCT16235.1"/>
    </source>
</evidence>
<feature type="transmembrane region" description="Helical" evidence="1">
    <location>
        <begin position="6"/>
        <end position="25"/>
    </location>
</feature>
<proteinExistence type="predicted"/>
<comment type="caution">
    <text evidence="2">The sequence shown here is derived from an EMBL/GenBank/DDBJ whole genome shotgun (WGS) entry which is preliminary data.</text>
</comment>
<keyword evidence="1" id="KW-0812">Transmembrane</keyword>
<keyword evidence="1" id="KW-1133">Transmembrane helix</keyword>
<dbReference type="EMBL" id="SMAL01000002">
    <property type="protein sequence ID" value="TCT16235.1"/>
    <property type="molecule type" value="Genomic_DNA"/>
</dbReference>
<sequence length="218" mass="25907">MFNLWLLAPIGILILIVMIAFWEKALPKLIKALYFIVPSVLIISTVLVVKWDDIQYKREYKETYFIPLELYNWLGNIELQEYHIEVMSNDSKLKDIEILDFKYNQLGDKWNAFTFNIRYSNKTYKNIHNHFNYFASEFSDDKGNTYYTSSSPFPYEGVFENFEVKSHTNVDIDIEKLKEFTITIYPLDNKNSSELGEAMSQTFIVKEVKKVERVKSYY</sequence>